<keyword evidence="2" id="KW-1185">Reference proteome</keyword>
<proteinExistence type="predicted"/>
<reference evidence="1 2" key="1">
    <citation type="submission" date="2021-01" db="EMBL/GenBank/DDBJ databases">
        <title>Genome Sequencing of Type Strains.</title>
        <authorList>
            <person name="Lemaire J.F."/>
            <person name="Inderbitzin P."/>
            <person name="Collins S.B."/>
            <person name="Wespe N."/>
            <person name="Knight-Connoni V."/>
        </authorList>
    </citation>
    <scope>NUCLEOTIDE SEQUENCE [LARGE SCALE GENOMIC DNA]</scope>
    <source>
        <strain evidence="1 2">DSM 14730</strain>
    </source>
</reference>
<accession>A0ABS2ZG87</accession>
<dbReference type="Proteomes" id="UP001319060">
    <property type="component" value="Unassembled WGS sequence"/>
</dbReference>
<sequence length="273" mass="31091">MNTTCKLGNIEILLPDASTSYFFIDEDLAELFNLETNNEAIKILRKKAREKIEPNSYKRIGYDYDSSAVIIRTSNAELILEIAIIINELSNVNVSEDEISIVKNQLFSHKRPKKQKWKVGDIFQIPLENGTYAFGQVVWKSSTHPVCGLFDINKTEVSTLEKIINNPFISILALTPNLLDNHRWKVLGNMNVRIQMEDVPGEFNGTYCIGAKSFTSGILEDLANAFYGVTPWNAFADEDFFDEILLPTVKRPSTAKVLSSSERNLYRKQKKWD</sequence>
<name>A0ABS2ZG87_9BACL</name>
<dbReference type="InterPro" id="IPR029278">
    <property type="entry name" value="Imm26"/>
</dbReference>
<comment type="caution">
    <text evidence="1">The sequence shown here is derived from an EMBL/GenBank/DDBJ whole genome shotgun (WGS) entry which is preliminary data.</text>
</comment>
<dbReference type="EMBL" id="JAFHKS010000044">
    <property type="protein sequence ID" value="MBN3546672.1"/>
    <property type="molecule type" value="Genomic_DNA"/>
</dbReference>
<dbReference type="RefSeq" id="WP_188400977.1">
    <property type="nucleotide sequence ID" value="NZ_BMCE01000001.1"/>
</dbReference>
<gene>
    <name evidence="1" type="ORF">JYA64_15295</name>
</gene>
<evidence type="ECO:0000313" key="1">
    <source>
        <dbReference type="EMBL" id="MBN3546672.1"/>
    </source>
</evidence>
<evidence type="ECO:0000313" key="2">
    <source>
        <dbReference type="Proteomes" id="UP001319060"/>
    </source>
</evidence>
<organism evidence="1 2">
    <name type="scientific">Fictibacillus barbaricus</name>
    <dbReference type="NCBI Taxonomy" id="182136"/>
    <lineage>
        <taxon>Bacteria</taxon>
        <taxon>Bacillati</taxon>
        <taxon>Bacillota</taxon>
        <taxon>Bacilli</taxon>
        <taxon>Bacillales</taxon>
        <taxon>Fictibacillaceae</taxon>
        <taxon>Fictibacillus</taxon>
    </lineage>
</organism>
<protein>
    <submittedName>
        <fullName evidence="1">Uncharacterized protein</fullName>
    </submittedName>
</protein>
<dbReference type="Pfam" id="PF15428">
    <property type="entry name" value="Imm26"/>
    <property type="match status" value="1"/>
</dbReference>